<reference evidence="16 17" key="1">
    <citation type="submission" date="2018-01" db="EMBL/GenBank/DDBJ databases">
        <title>Whole genome sequencing of Histamine producing bacteria.</title>
        <authorList>
            <person name="Butler K."/>
        </authorList>
    </citation>
    <scope>NUCLEOTIDE SEQUENCE [LARGE SCALE GENOMIC DNA]</scope>
    <source>
        <strain evidence="16 17">DSM 24669</strain>
    </source>
</reference>
<evidence type="ECO:0000256" key="15">
    <source>
        <dbReference type="HAMAP-Rule" id="MF_00521"/>
    </source>
</evidence>
<dbReference type="Proteomes" id="UP000240481">
    <property type="component" value="Unassembled WGS sequence"/>
</dbReference>
<dbReference type="AlphaFoldDB" id="A0A0J8XYT7"/>
<evidence type="ECO:0000256" key="3">
    <source>
        <dbReference type="ARBA" id="ARBA00010327"/>
    </source>
</evidence>
<comment type="similarity">
    <text evidence="3 15">Belongs to the protein kinase superfamily. KdkA/RfaP family.</text>
</comment>
<dbReference type="EC" id="2.7.1.166" evidence="4 15"/>
<organism evidence="16 17">
    <name type="scientific">Photobacterium swingsii</name>
    <dbReference type="NCBI Taxonomy" id="680026"/>
    <lineage>
        <taxon>Bacteria</taxon>
        <taxon>Pseudomonadati</taxon>
        <taxon>Pseudomonadota</taxon>
        <taxon>Gammaproteobacteria</taxon>
        <taxon>Vibrionales</taxon>
        <taxon>Vibrionaceae</taxon>
        <taxon>Photobacterium</taxon>
    </lineage>
</organism>
<evidence type="ECO:0000256" key="12">
    <source>
        <dbReference type="ARBA" id="ARBA00023136"/>
    </source>
</evidence>
<keyword evidence="6 15" id="KW-0997">Cell inner membrane</keyword>
<keyword evidence="8 15" id="KW-0547">Nucleotide-binding</keyword>
<dbReference type="GO" id="GO:0005886">
    <property type="term" value="C:plasma membrane"/>
    <property type="evidence" value="ECO:0007669"/>
    <property type="project" value="UniProtKB-SubCell"/>
</dbReference>
<feature type="active site" evidence="15">
    <location>
        <position position="166"/>
    </location>
</feature>
<dbReference type="RefSeq" id="WP_048898924.1">
    <property type="nucleotide sequence ID" value="NZ_AP024852.1"/>
</dbReference>
<dbReference type="SUPFAM" id="SSF56112">
    <property type="entry name" value="Protein kinase-like (PK-like)"/>
    <property type="match status" value="1"/>
</dbReference>
<evidence type="ECO:0000256" key="5">
    <source>
        <dbReference type="ARBA" id="ARBA00022475"/>
    </source>
</evidence>
<dbReference type="InterPro" id="IPR011009">
    <property type="entry name" value="Kinase-like_dom_sf"/>
</dbReference>
<comment type="caution">
    <text evidence="16">The sequence shown here is derived from an EMBL/GenBank/DDBJ whole genome shotgun (WGS) entry which is preliminary data.</text>
</comment>
<evidence type="ECO:0000256" key="10">
    <source>
        <dbReference type="ARBA" id="ARBA00022840"/>
    </source>
</evidence>
<keyword evidence="9 15" id="KW-0418">Kinase</keyword>
<dbReference type="InterPro" id="IPR022826">
    <property type="entry name" value="KDO_kinase"/>
</dbReference>
<evidence type="ECO:0000256" key="1">
    <source>
        <dbReference type="ARBA" id="ARBA00004515"/>
    </source>
</evidence>
<evidence type="ECO:0000256" key="2">
    <source>
        <dbReference type="ARBA" id="ARBA00004713"/>
    </source>
</evidence>
<dbReference type="GO" id="GO:0016773">
    <property type="term" value="F:phosphotransferase activity, alcohol group as acceptor"/>
    <property type="evidence" value="ECO:0007669"/>
    <property type="project" value="UniProtKB-UniRule"/>
</dbReference>
<keyword evidence="17" id="KW-1185">Reference proteome</keyword>
<dbReference type="STRING" id="680026.AB733_11135"/>
<keyword evidence="10 15" id="KW-0067">ATP-binding</keyword>
<dbReference type="OrthoDB" id="6854449at2"/>
<dbReference type="HAMAP" id="MF_00521">
    <property type="entry name" value="KDO_kinase"/>
    <property type="match status" value="1"/>
</dbReference>
<keyword evidence="7 15" id="KW-0808">Transferase</keyword>
<evidence type="ECO:0000256" key="11">
    <source>
        <dbReference type="ARBA" id="ARBA00022985"/>
    </source>
</evidence>
<comment type="catalytic activity">
    <reaction evidence="14 15">
        <text>an alpha-Kdo-(2-&gt;6)-lipid IVA + ATP = a 4-O-phospho-alpha-Kdo-(2-&gt;6)-lipid IVA + ADP + H(+)</text>
        <dbReference type="Rhea" id="RHEA:74271"/>
        <dbReference type="ChEBI" id="CHEBI:15378"/>
        <dbReference type="ChEBI" id="CHEBI:30616"/>
        <dbReference type="ChEBI" id="CHEBI:176428"/>
        <dbReference type="ChEBI" id="CHEBI:193140"/>
        <dbReference type="ChEBI" id="CHEBI:456216"/>
        <dbReference type="EC" id="2.7.1.166"/>
    </reaction>
</comment>
<comment type="pathway">
    <text evidence="2 15">Bacterial outer membrane biogenesis; LPS core biosynthesis.</text>
</comment>
<dbReference type="GO" id="GO:0016301">
    <property type="term" value="F:kinase activity"/>
    <property type="evidence" value="ECO:0007669"/>
    <property type="project" value="UniProtKB-KW"/>
</dbReference>
<evidence type="ECO:0000256" key="6">
    <source>
        <dbReference type="ARBA" id="ARBA00022519"/>
    </source>
</evidence>
<dbReference type="UniPathway" id="UPA00958"/>
<dbReference type="Gene3D" id="1.10.510.10">
    <property type="entry name" value="Transferase(Phosphotransferase) domain 1"/>
    <property type="match status" value="1"/>
</dbReference>
<protein>
    <recommendedName>
        <fullName evidence="13 15">3-deoxy-D-manno-octulosonic acid kinase</fullName>
        <shortName evidence="15">Kdo kinase</shortName>
        <ecNumber evidence="4 15">2.7.1.166</ecNumber>
    </recommendedName>
</protein>
<dbReference type="GO" id="GO:0005524">
    <property type="term" value="F:ATP binding"/>
    <property type="evidence" value="ECO:0007669"/>
    <property type="project" value="UniProtKB-UniRule"/>
</dbReference>
<evidence type="ECO:0000256" key="9">
    <source>
        <dbReference type="ARBA" id="ARBA00022777"/>
    </source>
</evidence>
<sequence>MHVLSTANSRIWLNPDLLMTPPESSFDAEFWQQRDAVIGSAKGRGTTWFVKTDKLEMALRHYRRGGLFGRLVADSYVFLGWEKTRCAQELALLQRLVDGGVNVPRPVAARAVRHGCYYQADILVEKVPNASDLVAVLKQRSLSQDEWLKVGALIRQMHDLQVCHTDLNIHNILMDGEGAFWLIDFDKCYQSKGDSWKAGNLQRLLRSLHKELKKCGILWQESHWAYLEQGYTR</sequence>
<evidence type="ECO:0000256" key="4">
    <source>
        <dbReference type="ARBA" id="ARBA00011988"/>
    </source>
</evidence>
<gene>
    <name evidence="15" type="primary">kdkA</name>
    <name evidence="16" type="ORF">C9I94_13855</name>
</gene>
<dbReference type="EMBL" id="PYLZ01000007">
    <property type="protein sequence ID" value="PSW23929.1"/>
    <property type="molecule type" value="Genomic_DNA"/>
</dbReference>
<proteinExistence type="inferred from homology"/>
<evidence type="ECO:0000256" key="13">
    <source>
        <dbReference type="ARBA" id="ARBA00029511"/>
    </source>
</evidence>
<evidence type="ECO:0000256" key="8">
    <source>
        <dbReference type="ARBA" id="ARBA00022741"/>
    </source>
</evidence>
<evidence type="ECO:0000256" key="14">
    <source>
        <dbReference type="ARBA" id="ARBA00034417"/>
    </source>
</evidence>
<accession>A0A0J8XYT7</accession>
<keyword evidence="5 15" id="KW-1003">Cell membrane</keyword>
<comment type="subcellular location">
    <subcellularLocation>
        <location evidence="1 15">Cell inner membrane</location>
        <topology evidence="1 15">Peripheral membrane protein</topology>
        <orientation evidence="1 15">Cytoplasmic side</orientation>
    </subcellularLocation>
</comment>
<keyword evidence="11 15" id="KW-0448">Lipopolysaccharide biosynthesis</keyword>
<dbReference type="NCBIfam" id="NF002475">
    <property type="entry name" value="PRK01723.1"/>
    <property type="match status" value="1"/>
</dbReference>
<dbReference type="Pfam" id="PF06293">
    <property type="entry name" value="Kdo"/>
    <property type="match status" value="1"/>
</dbReference>
<comment type="function">
    <text evidence="15">Catalyzes the ATP-dependent phosphorylation of the 3-deoxy-D-manno-octulosonic acid (Kdo) residue in Kdo-lipid IV(A) at the 4-OH position.</text>
</comment>
<evidence type="ECO:0000313" key="16">
    <source>
        <dbReference type="EMBL" id="PSW23929.1"/>
    </source>
</evidence>
<dbReference type="GO" id="GO:0009244">
    <property type="term" value="P:lipopolysaccharide core region biosynthetic process"/>
    <property type="evidence" value="ECO:0007669"/>
    <property type="project" value="UniProtKB-UniRule"/>
</dbReference>
<evidence type="ECO:0000256" key="7">
    <source>
        <dbReference type="ARBA" id="ARBA00022679"/>
    </source>
</evidence>
<name>A0A0J8XYT7_9GAMM</name>
<keyword evidence="12 15" id="KW-0472">Membrane</keyword>
<evidence type="ECO:0000313" key="17">
    <source>
        <dbReference type="Proteomes" id="UP000240481"/>
    </source>
</evidence>